<dbReference type="InterPro" id="IPR036663">
    <property type="entry name" value="Fumarylacetoacetase_C_sf"/>
</dbReference>
<keyword evidence="3" id="KW-0378">Hydrolase</keyword>
<protein>
    <submittedName>
        <fullName evidence="3">Fumarylacetoacetate hydrolase family protein</fullName>
    </submittedName>
</protein>
<dbReference type="Proteomes" id="UP001430919">
    <property type="component" value="Unassembled WGS sequence"/>
</dbReference>
<dbReference type="PANTHER" id="PTHR43211:SF1">
    <property type="entry name" value="BLL6422 PROTEIN"/>
    <property type="match status" value="1"/>
</dbReference>
<dbReference type="InterPro" id="IPR041072">
    <property type="entry name" value="FAA_hydro_N"/>
</dbReference>
<name>A0ABS8MNF1_9FLAO</name>
<reference evidence="3" key="1">
    <citation type="submission" date="2021-11" db="EMBL/GenBank/DDBJ databases">
        <title>Description of novel Flavobacterium species.</title>
        <authorList>
            <person name="Saticioglu I.B."/>
            <person name="Ay H."/>
            <person name="Altun S."/>
            <person name="Duman M."/>
        </authorList>
    </citation>
    <scope>NUCLEOTIDE SEQUENCE</scope>
    <source>
        <strain evidence="3">F-65</strain>
    </source>
</reference>
<evidence type="ECO:0000313" key="3">
    <source>
        <dbReference type="EMBL" id="MCC9070282.1"/>
    </source>
</evidence>
<keyword evidence="4" id="KW-1185">Reference proteome</keyword>
<dbReference type="GO" id="GO:0016787">
    <property type="term" value="F:hydrolase activity"/>
    <property type="evidence" value="ECO:0007669"/>
    <property type="project" value="UniProtKB-KW"/>
</dbReference>
<dbReference type="PANTHER" id="PTHR43211">
    <property type="entry name" value="FUMARYLACETOACETATE HYDROLASE"/>
    <property type="match status" value="1"/>
</dbReference>
<organism evidence="3 4">
    <name type="scientific">Flavobacterium pisciphilum</name>
    <dbReference type="NCBI Taxonomy" id="2893755"/>
    <lineage>
        <taxon>Bacteria</taxon>
        <taxon>Pseudomonadati</taxon>
        <taxon>Bacteroidota</taxon>
        <taxon>Flavobacteriia</taxon>
        <taxon>Flavobacteriales</taxon>
        <taxon>Flavobacteriaceae</taxon>
        <taxon>Flavobacterium</taxon>
    </lineage>
</organism>
<proteinExistence type="predicted"/>
<dbReference type="RefSeq" id="WP_229987019.1">
    <property type="nucleotide sequence ID" value="NZ_JAJJMO010000001.1"/>
</dbReference>
<evidence type="ECO:0000259" key="2">
    <source>
        <dbReference type="Pfam" id="PF18288"/>
    </source>
</evidence>
<dbReference type="SUPFAM" id="SSF56529">
    <property type="entry name" value="FAH"/>
    <property type="match status" value="1"/>
</dbReference>
<evidence type="ECO:0000259" key="1">
    <source>
        <dbReference type="Pfam" id="PF01557"/>
    </source>
</evidence>
<accession>A0ABS8MNF1</accession>
<comment type="caution">
    <text evidence="3">The sequence shown here is derived from an EMBL/GenBank/DDBJ whole genome shotgun (WGS) entry which is preliminary data.</text>
</comment>
<dbReference type="Pfam" id="PF18288">
    <property type="entry name" value="FAA_hydro_N_2"/>
    <property type="match status" value="1"/>
</dbReference>
<evidence type="ECO:0000313" key="4">
    <source>
        <dbReference type="Proteomes" id="UP001430919"/>
    </source>
</evidence>
<feature type="domain" description="Fumarylacetoacetase N-terminal" evidence="2">
    <location>
        <begin position="1"/>
        <end position="79"/>
    </location>
</feature>
<dbReference type="InterPro" id="IPR011234">
    <property type="entry name" value="Fumarylacetoacetase-like_C"/>
</dbReference>
<feature type="domain" description="Fumarylacetoacetase-like C-terminal" evidence="1">
    <location>
        <begin position="82"/>
        <end position="324"/>
    </location>
</feature>
<gene>
    <name evidence="3" type="ORF">LNQ49_01520</name>
</gene>
<sequence length="332" mass="36652">MKLASIDNNTRDGELVVVNKKLTKAIRVPEIASTMQNAIDNWATTASKLQNIYELLNANKLTENTFDFTTVRVLAPIPRAYHWADGSAYVTHVELVRKARNAELPESFWTDPLMYMGASDAFIGANDDIEIEDEEWGIDFESEVAVITDDVPAGVSPTEALNHIKFVTIINDVSLRNLIPNELSKQFGFYQSKPWTSFAPVIVSVDELKNEFIDGKLNLPLMSILNGEVIGTPNAGTDMTFNFGQLISHAAKTRSLMAGTVIGSGTVANQGSPTGSSCIAEVRCLETIKDGKPLTPFMKFGDRIEIEMKNELGESLFGKINQKVKKYIKNKN</sequence>
<dbReference type="Gene3D" id="3.90.850.10">
    <property type="entry name" value="Fumarylacetoacetase-like, C-terminal domain"/>
    <property type="match status" value="1"/>
</dbReference>
<dbReference type="Pfam" id="PF01557">
    <property type="entry name" value="FAA_hydrolase"/>
    <property type="match status" value="1"/>
</dbReference>
<dbReference type="EMBL" id="JAJJMO010000001">
    <property type="protein sequence ID" value="MCC9070282.1"/>
    <property type="molecule type" value="Genomic_DNA"/>
</dbReference>